<dbReference type="PROSITE" id="PS51257">
    <property type="entry name" value="PROKAR_LIPOPROTEIN"/>
    <property type="match status" value="1"/>
</dbReference>
<comment type="caution">
    <text evidence="2">The sequence shown here is derived from an EMBL/GenBank/DDBJ whole genome shotgun (WGS) entry which is preliminary data.</text>
</comment>
<evidence type="ECO:0000313" key="3">
    <source>
        <dbReference type="Proteomes" id="UP000094329"/>
    </source>
</evidence>
<organism evidence="2 3">
    <name type="scientific">Piscirickettsia litoralis</name>
    <dbReference type="NCBI Taxonomy" id="1891921"/>
    <lineage>
        <taxon>Bacteria</taxon>
        <taxon>Pseudomonadati</taxon>
        <taxon>Pseudomonadota</taxon>
        <taxon>Gammaproteobacteria</taxon>
        <taxon>Thiotrichales</taxon>
        <taxon>Piscirickettsiaceae</taxon>
        <taxon>Piscirickettsia</taxon>
    </lineage>
</organism>
<proteinExistence type="predicted"/>
<reference evidence="2 3" key="1">
    <citation type="submission" date="2016-08" db="EMBL/GenBank/DDBJ databases">
        <title>Draft genome sequence of Candidatus Piscirickettsia litoralis, from seawater.</title>
        <authorList>
            <person name="Wan X."/>
            <person name="Lee A.J."/>
            <person name="Hou S."/>
            <person name="Donachie S.P."/>
        </authorList>
    </citation>
    <scope>NUCLEOTIDE SEQUENCE [LARGE SCALE GENOMIC DNA]</scope>
    <source>
        <strain evidence="2 3">Y2</strain>
    </source>
</reference>
<evidence type="ECO:0000313" key="2">
    <source>
        <dbReference type="EMBL" id="ODN41419.1"/>
    </source>
</evidence>
<name>A0ABX2ZXS9_9GAMM</name>
<feature type="signal peptide" evidence="1">
    <location>
        <begin position="1"/>
        <end position="24"/>
    </location>
</feature>
<dbReference type="EMBL" id="MDTU01000003">
    <property type="protein sequence ID" value="ODN41419.1"/>
    <property type="molecule type" value="Genomic_DNA"/>
</dbReference>
<sequence length="218" mass="23413">MNKVISKLKELSVLGVIFSTAALSACSSLTPTQTTKASYVIYDVKASEAELDPMMQGIKEALQKNTSKVVINENPPPYPLPKKPGHFVKKSLNDSGLGAFAALSGTSLPTLVSCPDAVLSATATESRFMQYGQHTTMWVCLYAYDKGYALDINASYSEKEGAWDVNTLSEMMVKPALGSSEQFIPRTFNDIIAAVKKAGGKLTYVAGYPAATKPKKQA</sequence>
<evidence type="ECO:0000256" key="1">
    <source>
        <dbReference type="SAM" id="SignalP"/>
    </source>
</evidence>
<keyword evidence="3" id="KW-1185">Reference proteome</keyword>
<protein>
    <submittedName>
        <fullName evidence="2">Uncharacterized protein</fullName>
    </submittedName>
</protein>
<keyword evidence="1" id="KW-0732">Signal</keyword>
<accession>A0ABX2ZXS9</accession>
<dbReference type="Proteomes" id="UP000094329">
    <property type="component" value="Unassembled WGS sequence"/>
</dbReference>
<gene>
    <name evidence="2" type="ORF">BGC07_16785</name>
</gene>
<feature type="chain" id="PRO_5046207645" evidence="1">
    <location>
        <begin position="25"/>
        <end position="218"/>
    </location>
</feature>